<proteinExistence type="predicted"/>
<reference evidence="3 4" key="2">
    <citation type="journal article" date="2019" name="Int. J. Syst. Evol. Microbiol.">
        <title>The Global Catalogue of Microorganisms (GCM) 10K type strain sequencing project: providing services to taxonomists for standard genome sequencing and annotation.</title>
        <authorList>
            <consortium name="The Broad Institute Genomics Platform"/>
            <consortium name="The Broad Institute Genome Sequencing Center for Infectious Disease"/>
            <person name="Wu L."/>
            <person name="Ma J."/>
        </authorList>
    </citation>
    <scope>NUCLEOTIDE SEQUENCE [LARGE SCALE GENOMIC DNA]</scope>
    <source>
        <strain evidence="3 4">JCM 13004</strain>
    </source>
</reference>
<name>A0ABP4HAW1_9ACTN</name>
<feature type="compositionally biased region" description="Basic and acidic residues" evidence="1">
    <location>
        <begin position="185"/>
        <end position="198"/>
    </location>
</feature>
<protein>
    <submittedName>
        <fullName evidence="2">Uncharacterized protein</fullName>
    </submittedName>
</protein>
<reference evidence="2" key="3">
    <citation type="submission" date="2023-12" db="EMBL/GenBank/DDBJ databases">
        <authorList>
            <person name="Sun Q."/>
            <person name="Inoue M."/>
        </authorList>
    </citation>
    <scope>NUCLEOTIDE SEQUENCE</scope>
    <source>
        <strain evidence="2">JCM 13004</strain>
    </source>
</reference>
<feature type="compositionally biased region" description="Polar residues" evidence="1">
    <location>
        <begin position="1"/>
        <end position="10"/>
    </location>
</feature>
<feature type="region of interest" description="Disordered" evidence="1">
    <location>
        <begin position="97"/>
        <end position="208"/>
    </location>
</feature>
<reference evidence="2" key="1">
    <citation type="journal article" date="2014" name="Int. J. Syst. Evol. Microbiol.">
        <title>Complete genome of a new Firmicutes species belonging to the dominant human colonic microbiota ('Ruminococcus bicirculans') reveals two chromosomes and a selective capacity to utilize plant glucans.</title>
        <authorList>
            <consortium name="NISC Comparative Sequencing Program"/>
            <person name="Wegmann U."/>
            <person name="Louis P."/>
            <person name="Goesmann A."/>
            <person name="Henrissat B."/>
            <person name="Duncan S.H."/>
            <person name="Flint H.J."/>
        </authorList>
    </citation>
    <scope>NUCLEOTIDE SEQUENCE</scope>
    <source>
        <strain evidence="2">JCM 13004</strain>
    </source>
</reference>
<sequence length="208" mass="21664">MTARLTTTVTAIGPPRGPCGGPWAPTAGALRVRPLPHETTAPYLHRLAHAYQATTTDLLDALGITTTRPRSGASNAGTVEIRLNTAALQRLAALAHRPRPGPAESDLPPPPGHHSPTIRPVAGQAPAPDAAATATWQSLQPGHRAGSTPPMARPPSPRQATRWIMGPPTVCARTTSGSSRQTAPPDRRQPPATDRAEEPLIGSGVPAR</sequence>
<evidence type="ECO:0000313" key="2">
    <source>
        <dbReference type="EMBL" id="GAA1257139.1"/>
    </source>
</evidence>
<dbReference type="EMBL" id="BAAALF010000123">
    <property type="protein sequence ID" value="GAA1257139.1"/>
    <property type="molecule type" value="Genomic_DNA"/>
</dbReference>
<dbReference type="EMBL" id="BAAALF010000123">
    <property type="protein sequence ID" value="GAA1257323.1"/>
    <property type="molecule type" value="Genomic_DNA"/>
</dbReference>
<accession>A0ABP4HAW1</accession>
<organism evidence="2 4">
    <name type="scientific">Kitasatospora nipponensis</name>
    <dbReference type="NCBI Taxonomy" id="258049"/>
    <lineage>
        <taxon>Bacteria</taxon>
        <taxon>Bacillati</taxon>
        <taxon>Actinomycetota</taxon>
        <taxon>Actinomycetes</taxon>
        <taxon>Kitasatosporales</taxon>
        <taxon>Streptomycetaceae</taxon>
        <taxon>Kitasatospora</taxon>
    </lineage>
</organism>
<feature type="region of interest" description="Disordered" evidence="1">
    <location>
        <begin position="1"/>
        <end position="20"/>
    </location>
</feature>
<dbReference type="Proteomes" id="UP001500037">
    <property type="component" value="Unassembled WGS sequence"/>
</dbReference>
<evidence type="ECO:0000256" key="1">
    <source>
        <dbReference type="SAM" id="MobiDB-lite"/>
    </source>
</evidence>
<gene>
    <name evidence="2" type="ORF">GCM10009665_54380</name>
    <name evidence="3" type="ORF">GCM10009665_54660</name>
</gene>
<evidence type="ECO:0000313" key="4">
    <source>
        <dbReference type="Proteomes" id="UP001500037"/>
    </source>
</evidence>
<keyword evidence="4" id="KW-1185">Reference proteome</keyword>
<comment type="caution">
    <text evidence="2">The sequence shown here is derived from an EMBL/GenBank/DDBJ whole genome shotgun (WGS) entry which is preliminary data.</text>
</comment>
<feature type="compositionally biased region" description="Polar residues" evidence="1">
    <location>
        <begin position="172"/>
        <end position="182"/>
    </location>
</feature>
<feature type="compositionally biased region" description="Low complexity" evidence="1">
    <location>
        <begin position="125"/>
        <end position="135"/>
    </location>
</feature>
<evidence type="ECO:0000313" key="3">
    <source>
        <dbReference type="EMBL" id="GAA1257323.1"/>
    </source>
</evidence>